<evidence type="ECO:0000313" key="2">
    <source>
        <dbReference type="Proteomes" id="UP000270678"/>
    </source>
</evidence>
<dbReference type="Proteomes" id="UP000270678">
    <property type="component" value="Chromosome"/>
</dbReference>
<proteinExistence type="predicted"/>
<reference evidence="2" key="1">
    <citation type="submission" date="2018-12" db="EMBL/GenBank/DDBJ databases">
        <title>Complete genome sequence of Paenibacillus sp. MBLB1234.</title>
        <authorList>
            <person name="Nam Y.-D."/>
            <person name="Kang J."/>
            <person name="Chung W.-H."/>
            <person name="Park Y.S."/>
        </authorList>
    </citation>
    <scope>NUCLEOTIDE SEQUENCE [LARGE SCALE GENOMIC DNA]</scope>
    <source>
        <strain evidence="2">MBLB1234</strain>
    </source>
</reference>
<dbReference type="EMBL" id="CP034346">
    <property type="protein sequence ID" value="AZS13148.1"/>
    <property type="molecule type" value="Genomic_DNA"/>
</dbReference>
<accession>A0A3S9US57</accession>
<evidence type="ECO:0000313" key="1">
    <source>
        <dbReference type="EMBL" id="AZS13148.1"/>
    </source>
</evidence>
<dbReference type="InterPro" id="IPR021530">
    <property type="entry name" value="AllH-like"/>
</dbReference>
<sequence length="300" mass="33243">MLYPATFISRGRYSASMFFLSQTRSFGVVQSIFTNGLNIAFGKNLVFVGTEYGNGVPFGIHIESYLYDRLLAETFIGEEVVWNREKQQLSFTNCNVHIHISLMDSFDCSLKLRAQPDLRLSEWAPKMRDLATSMNKELGLGLTLNDALALLETREANSDLERRLLTLSQAIKEPGHEMNIDLIKYFIGRGQGLTPSGDDFLVGIMAIERILGKADSGVSWAISRIMGKLPSLTTQVSANYYYSACDGYFSTVILDLLAALLNEPDYDFEECATALLDVGSSSGMDTYFGLSFAIMSCGLL</sequence>
<dbReference type="OrthoDB" id="4933449at2"/>
<dbReference type="KEGG" id="plut:EI981_00625"/>
<dbReference type="AlphaFoldDB" id="A0A3S9US57"/>
<gene>
    <name evidence="1" type="ORF">EI981_00625</name>
</gene>
<keyword evidence="2" id="KW-1185">Reference proteome</keyword>
<organism evidence="1 2">
    <name type="scientific">Paenibacillus lutimineralis</name>
    <dbReference type="NCBI Taxonomy" id="2707005"/>
    <lineage>
        <taxon>Bacteria</taxon>
        <taxon>Bacillati</taxon>
        <taxon>Bacillota</taxon>
        <taxon>Bacilli</taxon>
        <taxon>Bacillales</taxon>
        <taxon>Paenibacillaceae</taxon>
        <taxon>Paenibacillus</taxon>
    </lineage>
</organism>
<name>A0A3S9US57_9BACL</name>
<dbReference type="Pfam" id="PF11392">
    <property type="entry name" value="AllH"/>
    <property type="match status" value="1"/>
</dbReference>
<protein>
    <submittedName>
        <fullName evidence="1">DUF2877 domain-containing protein</fullName>
    </submittedName>
</protein>